<dbReference type="OMA" id="MSKFKPH"/>
<feature type="compositionally biased region" description="Basic and acidic residues" evidence="6">
    <location>
        <begin position="193"/>
        <end position="205"/>
    </location>
</feature>
<dbReference type="GeneTree" id="ENSGT00390000018003"/>
<sequence>MTCTIDKILADAKTLLERLKDHDNAAESLIEQSTTLSKRVEDMKEAGTALPEKELIKLYEVKYSTHVGVNIFLLKEESEVGKSLFSSTELWLSLEEHQYALELIMSKYRRQMLQLMMAKKKIETDSVLEMQQEHSKEIPSKLDRICEMGEVMRVAVHLDDQQFLNLQEKLAQLELENKELKELLSISKGPADVNKEETTENKSQL</sequence>
<accession>H3BGK6</accession>
<dbReference type="Proteomes" id="UP000008672">
    <property type="component" value="Unassembled WGS sequence"/>
</dbReference>
<evidence type="ECO:0000313" key="8">
    <source>
        <dbReference type="Proteomes" id="UP000008672"/>
    </source>
</evidence>
<evidence type="ECO:0000256" key="4">
    <source>
        <dbReference type="ARBA" id="ARBA00042344"/>
    </source>
</evidence>
<organism evidence="7 8">
    <name type="scientific">Latimeria chalumnae</name>
    <name type="common">Coelacanth</name>
    <dbReference type="NCBI Taxonomy" id="7897"/>
    <lineage>
        <taxon>Eukaryota</taxon>
        <taxon>Metazoa</taxon>
        <taxon>Chordata</taxon>
        <taxon>Craniata</taxon>
        <taxon>Vertebrata</taxon>
        <taxon>Euteleostomi</taxon>
        <taxon>Coelacanthiformes</taxon>
        <taxon>Coelacanthidae</taxon>
        <taxon>Latimeria</taxon>
    </lineage>
</organism>
<dbReference type="Ensembl" id="ENSLACT00000021167.1">
    <property type="protein sequence ID" value="ENSLACP00000021027.1"/>
    <property type="gene ID" value="ENSLACG00000018474.1"/>
</dbReference>
<keyword evidence="8" id="KW-1185">Reference proteome</keyword>
<evidence type="ECO:0000256" key="1">
    <source>
        <dbReference type="ARBA" id="ARBA00005537"/>
    </source>
</evidence>
<comment type="similarity">
    <text evidence="1">Belongs to the SIKE family.</text>
</comment>
<dbReference type="EMBL" id="AFYH01014082">
    <property type="status" value="NOT_ANNOTATED_CDS"/>
    <property type="molecule type" value="Genomic_DNA"/>
</dbReference>
<dbReference type="InterPro" id="IPR008555">
    <property type="entry name" value="SIKE"/>
</dbReference>
<evidence type="ECO:0000256" key="2">
    <source>
        <dbReference type="ARBA" id="ARBA00023054"/>
    </source>
</evidence>
<dbReference type="Pfam" id="PF05769">
    <property type="entry name" value="SIKE"/>
    <property type="match status" value="1"/>
</dbReference>
<proteinExistence type="inferred from homology"/>
<dbReference type="EMBL" id="AFYH01014083">
    <property type="status" value="NOT_ANNOTATED_CDS"/>
    <property type="molecule type" value="Genomic_DNA"/>
</dbReference>
<dbReference type="Bgee" id="ENSLACG00000018474">
    <property type="expression patterns" value="Expressed in post-anal tail muscle and 1 other cell type or tissue"/>
</dbReference>
<evidence type="ECO:0000256" key="5">
    <source>
        <dbReference type="SAM" id="Coils"/>
    </source>
</evidence>
<keyword evidence="2 5" id="KW-0175">Coiled coil</keyword>
<dbReference type="PANTHER" id="PTHR12186">
    <property type="entry name" value="SIKE FAMILY MEMBER"/>
    <property type="match status" value="1"/>
</dbReference>
<reference evidence="7" key="2">
    <citation type="submission" date="2025-08" db="UniProtKB">
        <authorList>
            <consortium name="Ensembl"/>
        </authorList>
    </citation>
    <scope>IDENTIFICATION</scope>
</reference>
<gene>
    <name evidence="7" type="primary">SIKE1</name>
</gene>
<dbReference type="PANTHER" id="PTHR12186:SF4">
    <property type="entry name" value="SUPPRESSOR OF IKBKE 1"/>
    <property type="match status" value="1"/>
</dbReference>
<evidence type="ECO:0000256" key="3">
    <source>
        <dbReference type="ARBA" id="ARBA00041003"/>
    </source>
</evidence>
<reference evidence="8" key="1">
    <citation type="submission" date="2011-08" db="EMBL/GenBank/DDBJ databases">
        <title>The draft genome of Latimeria chalumnae.</title>
        <authorList>
            <person name="Di Palma F."/>
            <person name="Alfoldi J."/>
            <person name="Johnson J."/>
            <person name="Berlin A."/>
            <person name="Gnerre S."/>
            <person name="Jaffe D."/>
            <person name="MacCallum I."/>
            <person name="Young S."/>
            <person name="Walker B.J."/>
            <person name="Lander E."/>
            <person name="Lindblad-Toh K."/>
        </authorList>
    </citation>
    <scope>NUCLEOTIDE SEQUENCE [LARGE SCALE GENOMIC DNA]</scope>
    <source>
        <strain evidence="8">Wild caught</strain>
    </source>
</reference>
<reference evidence="7" key="3">
    <citation type="submission" date="2025-09" db="UniProtKB">
        <authorList>
            <consortium name="Ensembl"/>
        </authorList>
    </citation>
    <scope>IDENTIFICATION</scope>
</reference>
<protein>
    <recommendedName>
        <fullName evidence="3">Suppressor of IKBKE 1</fullName>
    </recommendedName>
    <alternativeName>
        <fullName evidence="4">Suppressor of IKK-epsilon</fullName>
    </alternativeName>
</protein>
<feature type="coiled-coil region" evidence="5">
    <location>
        <begin position="12"/>
        <end position="46"/>
    </location>
</feature>
<feature type="region of interest" description="Disordered" evidence="6">
    <location>
        <begin position="186"/>
        <end position="205"/>
    </location>
</feature>
<evidence type="ECO:0000256" key="6">
    <source>
        <dbReference type="SAM" id="MobiDB-lite"/>
    </source>
</evidence>
<dbReference type="HOGENOM" id="CLU_073167_1_0_1"/>
<evidence type="ECO:0000313" key="7">
    <source>
        <dbReference type="Ensembl" id="ENSLACP00000021027.1"/>
    </source>
</evidence>
<dbReference type="AlphaFoldDB" id="H3BGK6"/>
<name>H3BGK6_LATCH</name>